<dbReference type="EMBL" id="AP018515">
    <property type="protein sequence ID" value="BBC79270.1"/>
    <property type="molecule type" value="Genomic_DNA"/>
</dbReference>
<accession>A0A2Z5ZFG6</accession>
<dbReference type="KEGG" id="aot:AcetOri_orf01351"/>
<reference evidence="1 2" key="1">
    <citation type="submission" date="2018-02" db="EMBL/GenBank/DDBJ databases">
        <title>Acetobacter orientalis genome.</title>
        <authorList>
            <person name="Nakashima N."/>
            <person name="Tamura T."/>
        </authorList>
    </citation>
    <scope>NUCLEOTIDE SEQUENCE [LARGE SCALE GENOMIC DNA]</scope>
    <source>
        <strain evidence="1 2">FAN1</strain>
    </source>
</reference>
<sequence>MQEQKACALSLWHYKVLAYGVCLIKMAHKWLYLHGIFRTNVMCKSKAHS</sequence>
<gene>
    <name evidence="1" type="ORF">AcetOrient_orf01351</name>
</gene>
<dbReference type="AlphaFoldDB" id="A0A2Z5ZFG6"/>
<dbReference type="Proteomes" id="UP000270034">
    <property type="component" value="Chromosome"/>
</dbReference>
<organism evidence="1 2">
    <name type="scientific">Acetobacter orientalis</name>
    <dbReference type="NCBI Taxonomy" id="146474"/>
    <lineage>
        <taxon>Bacteria</taxon>
        <taxon>Pseudomonadati</taxon>
        <taxon>Pseudomonadota</taxon>
        <taxon>Alphaproteobacteria</taxon>
        <taxon>Acetobacterales</taxon>
        <taxon>Acetobacteraceae</taxon>
        <taxon>Acetobacter</taxon>
    </lineage>
</organism>
<protein>
    <submittedName>
        <fullName evidence="1">Uncharacterized protein</fullName>
    </submittedName>
</protein>
<evidence type="ECO:0000313" key="1">
    <source>
        <dbReference type="EMBL" id="BBC79270.1"/>
    </source>
</evidence>
<proteinExistence type="predicted"/>
<name>A0A2Z5ZFG6_9PROT</name>
<evidence type="ECO:0000313" key="2">
    <source>
        <dbReference type="Proteomes" id="UP000270034"/>
    </source>
</evidence>